<organism evidence="1 2">
    <name type="scientific">Mycobacterium gallinarum</name>
    <dbReference type="NCBI Taxonomy" id="39689"/>
    <lineage>
        <taxon>Bacteria</taxon>
        <taxon>Bacillati</taxon>
        <taxon>Actinomycetota</taxon>
        <taxon>Actinomycetes</taxon>
        <taxon>Mycobacteriales</taxon>
        <taxon>Mycobacteriaceae</taxon>
        <taxon>Mycobacterium</taxon>
    </lineage>
</organism>
<reference evidence="1 2" key="1">
    <citation type="journal article" date="2019" name="Emerg. Microbes Infect.">
        <title>Comprehensive subspecies identification of 175 nontuberculous mycobacteria species based on 7547 genomic profiles.</title>
        <authorList>
            <person name="Matsumoto Y."/>
            <person name="Kinjo T."/>
            <person name="Motooka D."/>
            <person name="Nabeya D."/>
            <person name="Jung N."/>
            <person name="Uechi K."/>
            <person name="Horii T."/>
            <person name="Iida T."/>
            <person name="Fujita J."/>
            <person name="Nakamura S."/>
        </authorList>
    </citation>
    <scope>NUCLEOTIDE SEQUENCE [LARGE SCALE GENOMIC DNA]</scope>
    <source>
        <strain evidence="1 2">JCM 6399</strain>
        <plasmid evidence="1">pJCM6399</plasmid>
    </source>
</reference>
<name>A0A9W4BQJ9_9MYCO</name>
<dbReference type="AlphaFoldDB" id="A0A9W4BQJ9"/>
<protein>
    <submittedName>
        <fullName evidence="1">Uncharacterized protein</fullName>
    </submittedName>
</protein>
<dbReference type="Proteomes" id="UP000465785">
    <property type="component" value="Plasmid pJCM6399"/>
</dbReference>
<geneLocation type="plasmid" evidence="1 2">
    <name>pJCM6399</name>
</geneLocation>
<proteinExistence type="predicted"/>
<sequence length="235" mass="25418">MDMSSFLRARADHFPPSIDARGFLEFGAPRMHYESRDSWSGTVSCCLDWRAELSLSALDAAAGAPDVVVGSVDFLLLRLGYEPAAQVLALYGDQAEAFSELFDGEWLAPDLDENDTLTAGMPISVALLVLDATVDDTVEAGDLRAWAVSQVAYTMLPTTAGLLAMSSFAPPASEGRPARRLVSTDRVDPDWPRVGCISIPGHPQFFGQATAYTYLDDARASLDICREQTIRVPVV</sequence>
<keyword evidence="2" id="KW-1185">Reference proteome</keyword>
<dbReference type="KEGG" id="mgau:MGALJ_59980"/>
<gene>
    <name evidence="1" type="ORF">MGALJ_59980</name>
</gene>
<accession>A0A9W4BQJ9</accession>
<evidence type="ECO:0000313" key="1">
    <source>
        <dbReference type="EMBL" id="BBY96329.1"/>
    </source>
</evidence>
<dbReference type="EMBL" id="AP022602">
    <property type="protein sequence ID" value="BBY96329.1"/>
    <property type="molecule type" value="Genomic_DNA"/>
</dbReference>
<keyword evidence="1" id="KW-0614">Plasmid</keyword>
<evidence type="ECO:0000313" key="2">
    <source>
        <dbReference type="Proteomes" id="UP000465785"/>
    </source>
</evidence>